<proteinExistence type="predicted"/>
<sequence>MESIAYINALQAQATDPGNAVNRRGAALSEAKKRLLRLLDLQEEIDGWRKGFESAQDQRRSVLFALKSSGVDSRIAVGYCQRMESVVNGNSAFAASDSFTHTLKKLADDIEETRLRISHLTRLN</sequence>
<dbReference type="HOGENOM" id="CLU_2001648_0_0_11"/>
<dbReference type="AlphaFoldDB" id="E6K059"/>
<evidence type="ECO:0000313" key="2">
    <source>
        <dbReference type="Proteomes" id="UP000004946"/>
    </source>
</evidence>
<dbReference type="EMBL" id="AEON01000001">
    <property type="protein sequence ID" value="EFT84171.1"/>
    <property type="molecule type" value="Genomic_DNA"/>
</dbReference>
<dbReference type="Proteomes" id="UP000004946">
    <property type="component" value="Chromosome"/>
</dbReference>
<gene>
    <name evidence="1" type="ORF">HMPREF0620_1176</name>
</gene>
<dbReference type="RefSeq" id="WP_006289855.1">
    <property type="nucleotide sequence ID" value="NZ_AP012333.1"/>
</dbReference>
<dbReference type="PATRIC" id="fig|864564.6.peg.537"/>
<accession>E6K059</accession>
<evidence type="ECO:0000313" key="1">
    <source>
        <dbReference type="EMBL" id="EFT84171.1"/>
    </source>
</evidence>
<comment type="caution">
    <text evidence="1">The sequence shown here is derived from an EMBL/GenBank/DDBJ whole genome shotgun (WGS) entry which is preliminary data.</text>
</comment>
<reference evidence="1 2" key="1">
    <citation type="submission" date="2010-12" db="EMBL/GenBank/DDBJ databases">
        <authorList>
            <person name="Muzny D."/>
            <person name="Qin X."/>
            <person name="Buhay C."/>
            <person name="Dugan-Rocha S."/>
            <person name="Ding Y."/>
            <person name="Chen G."/>
            <person name="Hawes A."/>
            <person name="Holder M."/>
            <person name="Jhangiani S."/>
            <person name="Johnson A."/>
            <person name="Khan Z."/>
            <person name="Li Z."/>
            <person name="Liu W."/>
            <person name="Liu X."/>
            <person name="Perez L."/>
            <person name="Shen H."/>
            <person name="Wang Q."/>
            <person name="Watt J."/>
            <person name="Xi L."/>
            <person name="Xin Y."/>
            <person name="Zhou J."/>
            <person name="Deng J."/>
            <person name="Jiang H."/>
            <person name="Liu Y."/>
            <person name="Qu J."/>
            <person name="Song X.-Z."/>
            <person name="Zhang L."/>
            <person name="Villasana D."/>
            <person name="Johnson A."/>
            <person name="Liu J."/>
            <person name="Liyanage D."/>
            <person name="Lorensuhewa L."/>
            <person name="Robinson T."/>
            <person name="Song A."/>
            <person name="Song B.-B."/>
            <person name="Dinh H."/>
            <person name="Thornton R."/>
            <person name="Coyle M."/>
            <person name="Francisco L."/>
            <person name="Jackson L."/>
            <person name="Javaid M."/>
            <person name="Korchina V."/>
            <person name="Kovar C."/>
            <person name="Mata R."/>
            <person name="Mathew T."/>
            <person name="Ngo R."/>
            <person name="Nguyen L."/>
            <person name="Nguyen N."/>
            <person name="Okwuonu G."/>
            <person name="Ongeri F."/>
            <person name="Pham C."/>
            <person name="Simmons D."/>
            <person name="Wilczek-Boney K."/>
            <person name="Hale W."/>
            <person name="Jakkamsetti A."/>
            <person name="Pham P."/>
            <person name="Ruth R."/>
            <person name="San Lucas F."/>
            <person name="Warren J."/>
            <person name="Zhang J."/>
            <person name="Zhao Z."/>
            <person name="Zhou C."/>
            <person name="Zhu D."/>
            <person name="Lee S."/>
            <person name="Bess C."/>
            <person name="Blankenburg K."/>
            <person name="Forbes L."/>
            <person name="Fu Q."/>
            <person name="Gubbala S."/>
            <person name="Hirani K."/>
            <person name="Jayaseelan J.C."/>
            <person name="Lara F."/>
            <person name="Munidasa M."/>
            <person name="Palculict T."/>
            <person name="Patil S."/>
            <person name="Pu L.-L."/>
            <person name="Saada N."/>
            <person name="Tang L."/>
            <person name="Weissenberger G."/>
            <person name="Zhu Y."/>
            <person name="Hemphill L."/>
            <person name="Shang Y."/>
            <person name="Youmans B."/>
            <person name="Ayvaz T."/>
            <person name="Ross M."/>
            <person name="Santibanez J."/>
            <person name="Aqrawi P."/>
            <person name="Gross S."/>
            <person name="Joshi V."/>
            <person name="Fowler G."/>
            <person name="Nazareth L."/>
            <person name="Reid J."/>
            <person name="Worley K."/>
            <person name="Petrosino J."/>
            <person name="Highlander S."/>
            <person name="Gibbs R."/>
        </authorList>
    </citation>
    <scope>NUCLEOTIDE SEQUENCE [LARGE SCALE GENOMIC DNA]</scope>
    <source>
        <strain evidence="1 2">DSM 10105</strain>
    </source>
</reference>
<evidence type="ECO:0008006" key="3">
    <source>
        <dbReference type="Google" id="ProtNLM"/>
    </source>
</evidence>
<organism evidence="1 2">
    <name type="scientific">Parascardovia denticolens DSM 10105 = JCM 12538</name>
    <dbReference type="NCBI Taxonomy" id="864564"/>
    <lineage>
        <taxon>Bacteria</taxon>
        <taxon>Bacillati</taxon>
        <taxon>Actinomycetota</taxon>
        <taxon>Actinomycetes</taxon>
        <taxon>Bifidobacteriales</taxon>
        <taxon>Bifidobacteriaceae</taxon>
        <taxon>Parascardovia</taxon>
    </lineage>
</organism>
<dbReference type="KEGG" id="pdo:PSDT_0487"/>
<name>E6K059_PARDN</name>
<keyword evidence="2" id="KW-1185">Reference proteome</keyword>
<protein>
    <recommendedName>
        <fullName evidence="3">DUF5082 domain-containing protein</fullName>
    </recommendedName>
</protein>